<dbReference type="Proteomes" id="UP000269692">
    <property type="component" value="Unassembled WGS sequence"/>
</dbReference>
<evidence type="ECO:0000313" key="14">
    <source>
        <dbReference type="Proteomes" id="UP000269692"/>
    </source>
</evidence>
<comment type="caution">
    <text evidence="13">The sequence shown here is derived from an EMBL/GenBank/DDBJ whole genome shotgun (WGS) entry which is preliminary data.</text>
</comment>
<evidence type="ECO:0000313" key="13">
    <source>
        <dbReference type="EMBL" id="RLP77187.1"/>
    </source>
</evidence>
<evidence type="ECO:0000256" key="3">
    <source>
        <dbReference type="ARBA" id="ARBA00022670"/>
    </source>
</evidence>
<dbReference type="InterPro" id="IPR041489">
    <property type="entry name" value="PDZ_6"/>
</dbReference>
<dbReference type="Gene3D" id="2.40.10.120">
    <property type="match status" value="1"/>
</dbReference>
<dbReference type="Pfam" id="PF13180">
    <property type="entry name" value="PDZ_2"/>
    <property type="match status" value="1"/>
</dbReference>
<dbReference type="SUPFAM" id="SSF50156">
    <property type="entry name" value="PDZ domain-like"/>
    <property type="match status" value="2"/>
</dbReference>
<evidence type="ECO:0000256" key="11">
    <source>
        <dbReference type="SAM" id="SignalP"/>
    </source>
</evidence>
<evidence type="ECO:0000256" key="5">
    <source>
        <dbReference type="ARBA" id="ARBA00022737"/>
    </source>
</evidence>
<keyword evidence="3" id="KW-0645">Protease</keyword>
<dbReference type="SMART" id="SM00228">
    <property type="entry name" value="PDZ"/>
    <property type="match status" value="2"/>
</dbReference>
<keyword evidence="5" id="KW-0677">Repeat</keyword>
<evidence type="ECO:0000256" key="10">
    <source>
        <dbReference type="PIRSR" id="PIRSR611782-2"/>
    </source>
</evidence>
<dbReference type="Gene3D" id="2.30.42.10">
    <property type="match status" value="2"/>
</dbReference>
<dbReference type="PROSITE" id="PS50106">
    <property type="entry name" value="PDZ"/>
    <property type="match status" value="2"/>
</dbReference>
<organism evidence="13 14">
    <name type="scientific">Xanthobacter tagetidis</name>
    <dbReference type="NCBI Taxonomy" id="60216"/>
    <lineage>
        <taxon>Bacteria</taxon>
        <taxon>Pseudomonadati</taxon>
        <taxon>Pseudomonadota</taxon>
        <taxon>Alphaproteobacteria</taxon>
        <taxon>Hyphomicrobiales</taxon>
        <taxon>Xanthobacteraceae</taxon>
        <taxon>Xanthobacter</taxon>
    </lineage>
</organism>
<feature type="active site" description="Charge relay system" evidence="9">
    <location>
        <position position="110"/>
    </location>
</feature>
<dbReference type="EMBL" id="RCTF01000011">
    <property type="protein sequence ID" value="RLP77187.1"/>
    <property type="molecule type" value="Genomic_DNA"/>
</dbReference>
<feature type="chain" id="PRO_5038428661" evidence="11">
    <location>
        <begin position="21"/>
        <end position="471"/>
    </location>
</feature>
<evidence type="ECO:0000256" key="6">
    <source>
        <dbReference type="ARBA" id="ARBA00022764"/>
    </source>
</evidence>
<dbReference type="GO" id="GO:0006508">
    <property type="term" value="P:proteolysis"/>
    <property type="evidence" value="ECO:0007669"/>
    <property type="project" value="UniProtKB-KW"/>
</dbReference>
<keyword evidence="7" id="KW-0378">Hydrolase</keyword>
<dbReference type="InterPro" id="IPR001940">
    <property type="entry name" value="Peptidase_S1C"/>
</dbReference>
<feature type="domain" description="PDZ" evidence="12">
    <location>
        <begin position="387"/>
        <end position="439"/>
    </location>
</feature>
<evidence type="ECO:0000256" key="2">
    <source>
        <dbReference type="ARBA" id="ARBA00010541"/>
    </source>
</evidence>
<dbReference type="InterPro" id="IPR011782">
    <property type="entry name" value="Pept_S1C_Do"/>
</dbReference>
<proteinExistence type="inferred from homology"/>
<sequence>MLVAGAFGCALALAAGTAGAQQPQPRVPASRAEVQLSFAPVVAKSAPAVVNVYALKEQRARSNPLFDDPFFRRFFGNRGAPGLGAPERMQRSLGSGVIVDPSGLVVTNYHVIEQADEIRIALNDKRELEAEVLLRDQRTDLAVLRIKREGKETFPIIELGNSDEVAVGDIALAIGDPFGVGQTVTQGIISALARTQAGISDYQFFIQTDAAINPGNSGGALVDMAGRLIGINTAIYSRSGGSHGIGFAIPVNMARVVIEQAKSGGKAVRRPWLGAALQRVTADIAEGLGLQRPTGVLVTSVVEGGPAAKAGLRSGDLIVAVEGQAVDDPQSLNYRLATRPIGGKAAFAIARSGKDMALVVVLEGAPETVPREEIVLKARSPFAGATVVNLSPAVAEELRVDFGATGVVIYDVDDASAAAAAGFKAGDVILEVNGQKVLRTRDLDIAIRTPQRAWRVVVVRGGRAISAVLPG</sequence>
<dbReference type="Pfam" id="PF13365">
    <property type="entry name" value="Trypsin_2"/>
    <property type="match status" value="1"/>
</dbReference>
<protein>
    <submittedName>
        <fullName evidence="13">Do family serine endopeptidase</fullName>
    </submittedName>
</protein>
<feature type="domain" description="PDZ" evidence="12">
    <location>
        <begin position="255"/>
        <end position="353"/>
    </location>
</feature>
<keyword evidence="6" id="KW-0574">Periplasm</keyword>
<dbReference type="PRINTS" id="PR00834">
    <property type="entry name" value="PROTEASES2C"/>
</dbReference>
<dbReference type="PANTHER" id="PTHR22939:SF129">
    <property type="entry name" value="SERINE PROTEASE HTRA2, MITOCHONDRIAL"/>
    <property type="match status" value="1"/>
</dbReference>
<evidence type="ECO:0000256" key="4">
    <source>
        <dbReference type="ARBA" id="ARBA00022729"/>
    </source>
</evidence>
<dbReference type="SUPFAM" id="SSF50494">
    <property type="entry name" value="Trypsin-like serine proteases"/>
    <property type="match status" value="1"/>
</dbReference>
<dbReference type="Pfam" id="PF17820">
    <property type="entry name" value="PDZ_6"/>
    <property type="match status" value="1"/>
</dbReference>
<comment type="subcellular location">
    <subcellularLocation>
        <location evidence="1">Periplasm</location>
    </subcellularLocation>
</comment>
<evidence type="ECO:0000256" key="1">
    <source>
        <dbReference type="ARBA" id="ARBA00004418"/>
    </source>
</evidence>
<comment type="similarity">
    <text evidence="2">Belongs to the peptidase S1C family.</text>
</comment>
<dbReference type="AlphaFoldDB" id="A0A3L7AAG4"/>
<dbReference type="NCBIfam" id="TIGR02037">
    <property type="entry name" value="degP_htrA_DO"/>
    <property type="match status" value="1"/>
</dbReference>
<keyword evidence="14" id="KW-1185">Reference proteome</keyword>
<dbReference type="InterPro" id="IPR001478">
    <property type="entry name" value="PDZ"/>
</dbReference>
<feature type="active site" description="Charge relay system" evidence="9">
    <location>
        <position position="217"/>
    </location>
</feature>
<feature type="binding site" evidence="10">
    <location>
        <position position="110"/>
    </location>
    <ligand>
        <name>substrate</name>
    </ligand>
</feature>
<evidence type="ECO:0000256" key="8">
    <source>
        <dbReference type="ARBA" id="ARBA00022825"/>
    </source>
</evidence>
<name>A0A3L7AAG4_9HYPH</name>
<feature type="active site" description="Charge relay system" evidence="9">
    <location>
        <position position="140"/>
    </location>
</feature>
<feature type="binding site" evidence="10">
    <location>
        <position position="140"/>
    </location>
    <ligand>
        <name>substrate</name>
    </ligand>
</feature>
<evidence type="ECO:0000259" key="12">
    <source>
        <dbReference type="PROSITE" id="PS50106"/>
    </source>
</evidence>
<dbReference type="RefSeq" id="WP_121624025.1">
    <property type="nucleotide sequence ID" value="NZ_JACIIW010000008.1"/>
</dbReference>
<dbReference type="InterPro" id="IPR009003">
    <property type="entry name" value="Peptidase_S1_PA"/>
</dbReference>
<gene>
    <name evidence="13" type="ORF">D9R14_14385</name>
</gene>
<dbReference type="InterPro" id="IPR036034">
    <property type="entry name" value="PDZ_sf"/>
</dbReference>
<keyword evidence="4 11" id="KW-0732">Signal</keyword>
<evidence type="ECO:0000256" key="7">
    <source>
        <dbReference type="ARBA" id="ARBA00022801"/>
    </source>
</evidence>
<keyword evidence="8" id="KW-0720">Serine protease</keyword>
<accession>A0A3L7AAG4</accession>
<dbReference type="PANTHER" id="PTHR22939">
    <property type="entry name" value="SERINE PROTEASE FAMILY S1C HTRA-RELATED"/>
    <property type="match status" value="1"/>
</dbReference>
<feature type="signal peptide" evidence="11">
    <location>
        <begin position="1"/>
        <end position="20"/>
    </location>
</feature>
<evidence type="ECO:0000256" key="9">
    <source>
        <dbReference type="PIRSR" id="PIRSR611782-1"/>
    </source>
</evidence>
<feature type="binding site" evidence="10">
    <location>
        <begin position="215"/>
        <end position="217"/>
    </location>
    <ligand>
        <name>substrate</name>
    </ligand>
</feature>
<dbReference type="OrthoDB" id="7358927at2"/>
<reference evidence="13 14" key="1">
    <citation type="submission" date="2018-10" db="EMBL/GenBank/DDBJ databases">
        <title>Xanthobacter tagetidis genome sequencing and assembly.</title>
        <authorList>
            <person name="Maclea K.S."/>
            <person name="Goen A.E."/>
            <person name="Fatima S.A."/>
        </authorList>
    </citation>
    <scope>NUCLEOTIDE SEQUENCE [LARGE SCALE GENOMIC DNA]</scope>
    <source>
        <strain evidence="13 14">ATCC 700314</strain>
    </source>
</reference>
<dbReference type="GO" id="GO:0004252">
    <property type="term" value="F:serine-type endopeptidase activity"/>
    <property type="evidence" value="ECO:0007669"/>
    <property type="project" value="InterPro"/>
</dbReference>